<organism evidence="2 3">
    <name type="scientific">Guptibacillus hwajinpoensis</name>
    <dbReference type="NCBI Taxonomy" id="208199"/>
    <lineage>
        <taxon>Bacteria</taxon>
        <taxon>Bacillati</taxon>
        <taxon>Bacillota</taxon>
        <taxon>Bacilli</taxon>
        <taxon>Bacillales</taxon>
        <taxon>Guptibacillaceae</taxon>
        <taxon>Guptibacillus</taxon>
    </lineage>
</organism>
<keyword evidence="1" id="KW-0812">Transmembrane</keyword>
<sequence>MNRGSTYFLRSVILLLGTSVLLLCIFGLPWIAKEASGNAEFASLIYPVLIGMYVAAIPFFIALFQALRLLRLIDKDDAFSVFSVNALRVIKFCAVAISVVYVMVMPFFYFIGEKDDAPGVILIGLVFIFASLVIAVFTAVLQKLLKSAIEIKSENDLTV</sequence>
<evidence type="ECO:0000313" key="2">
    <source>
        <dbReference type="EMBL" id="MYL63982.1"/>
    </source>
</evidence>
<evidence type="ECO:0000313" key="3">
    <source>
        <dbReference type="Proteomes" id="UP000447833"/>
    </source>
</evidence>
<dbReference type="EMBL" id="WMEY01000003">
    <property type="protein sequence ID" value="MYL63982.1"/>
    <property type="molecule type" value="Genomic_DNA"/>
</dbReference>
<feature type="transmembrane region" description="Helical" evidence="1">
    <location>
        <begin position="117"/>
        <end position="141"/>
    </location>
</feature>
<dbReference type="RefSeq" id="WP_160919442.1">
    <property type="nucleotide sequence ID" value="NZ_WMEY01000003.1"/>
</dbReference>
<feature type="transmembrane region" description="Helical" evidence="1">
    <location>
        <begin position="44"/>
        <end position="67"/>
    </location>
</feature>
<name>A0A845EZA0_9BACL</name>
<dbReference type="Pfam" id="PF11188">
    <property type="entry name" value="DUF2975"/>
    <property type="match status" value="1"/>
</dbReference>
<feature type="transmembrane region" description="Helical" evidence="1">
    <location>
        <begin position="88"/>
        <end position="111"/>
    </location>
</feature>
<gene>
    <name evidence="2" type="ORF">GLW07_11540</name>
</gene>
<proteinExistence type="predicted"/>
<dbReference type="AlphaFoldDB" id="A0A845EZA0"/>
<keyword evidence="1" id="KW-0472">Membrane</keyword>
<reference evidence="2 3" key="1">
    <citation type="submission" date="2019-11" db="EMBL/GenBank/DDBJ databases">
        <title>Genome sequences of 17 halophilic strains isolated from different environments.</title>
        <authorList>
            <person name="Furrow R.E."/>
        </authorList>
    </citation>
    <scope>NUCLEOTIDE SEQUENCE [LARGE SCALE GENOMIC DNA]</scope>
    <source>
        <strain evidence="2 3">22506_14_FS</strain>
    </source>
</reference>
<protein>
    <submittedName>
        <fullName evidence="2">DUF2975 domain-containing protein</fullName>
    </submittedName>
</protein>
<comment type="caution">
    <text evidence="2">The sequence shown here is derived from an EMBL/GenBank/DDBJ whole genome shotgun (WGS) entry which is preliminary data.</text>
</comment>
<dbReference type="InterPro" id="IPR021354">
    <property type="entry name" value="DUF2975"/>
</dbReference>
<keyword evidence="1" id="KW-1133">Transmembrane helix</keyword>
<evidence type="ECO:0000256" key="1">
    <source>
        <dbReference type="SAM" id="Phobius"/>
    </source>
</evidence>
<feature type="transmembrane region" description="Helical" evidence="1">
    <location>
        <begin position="12"/>
        <end position="32"/>
    </location>
</feature>
<dbReference type="Proteomes" id="UP000447833">
    <property type="component" value="Unassembled WGS sequence"/>
</dbReference>
<accession>A0A845EZA0</accession>